<evidence type="ECO:0000313" key="3">
    <source>
        <dbReference type="Proteomes" id="UP000277108"/>
    </source>
</evidence>
<feature type="transmembrane region" description="Helical" evidence="1">
    <location>
        <begin position="165"/>
        <end position="189"/>
    </location>
</feature>
<dbReference type="RefSeq" id="WP_123807975.1">
    <property type="nucleotide sequence ID" value="NZ_RKRK01000003.1"/>
</dbReference>
<comment type="caution">
    <text evidence="2">The sequence shown here is derived from an EMBL/GenBank/DDBJ whole genome shotgun (WGS) entry which is preliminary data.</text>
</comment>
<accession>A0A3N5CGN5</accession>
<dbReference type="EMBL" id="RKRK01000003">
    <property type="protein sequence ID" value="RPF56641.1"/>
    <property type="molecule type" value="Genomic_DNA"/>
</dbReference>
<dbReference type="AlphaFoldDB" id="A0A3N5CGN5"/>
<gene>
    <name evidence="2" type="ORF">EDD62_1294</name>
</gene>
<name>A0A3N5CGN5_9BACL</name>
<feature type="transmembrane region" description="Helical" evidence="1">
    <location>
        <begin position="201"/>
        <end position="219"/>
    </location>
</feature>
<dbReference type="Gene3D" id="1.10.1900.10">
    <property type="entry name" value="c-terminal domain of poly(a) binding protein"/>
    <property type="match status" value="1"/>
</dbReference>
<protein>
    <submittedName>
        <fullName evidence="2">Uncharacterized protein</fullName>
    </submittedName>
</protein>
<keyword evidence="1" id="KW-1133">Transmembrane helix</keyword>
<feature type="transmembrane region" description="Helical" evidence="1">
    <location>
        <begin position="126"/>
        <end position="153"/>
    </location>
</feature>
<proteinExistence type="predicted"/>
<organism evidence="2 3">
    <name type="scientific">Abyssicoccus albus</name>
    <dbReference type="NCBI Taxonomy" id="1817405"/>
    <lineage>
        <taxon>Bacteria</taxon>
        <taxon>Bacillati</taxon>
        <taxon>Bacillota</taxon>
        <taxon>Bacilli</taxon>
        <taxon>Bacillales</taxon>
        <taxon>Abyssicoccaceae</taxon>
    </lineage>
</organism>
<keyword evidence="1" id="KW-0472">Membrane</keyword>
<dbReference type="PANTHER" id="PTHR41307">
    <property type="entry name" value="MEMBRANE PROTEIN-RELATED"/>
    <property type="match status" value="1"/>
</dbReference>
<sequence length="223" mass="25880">MNEDQLAHENNELRKQLTKYNKKVYENILMYIRTSLRTSKETEEVLMEVLEHTIQAQKQGKDIHTMIGDNPKAYAKEITDALPYPRKLVMPIISLIMIFFGFYFMGGGISDYIVDFFFNIPPQTTYGIIPFITGIFVTLISFVFFFIGVVFFIKHIPFIVKFQLTEFLLIWVISSLFTLILIGAYFLILQMNQGATFEFPSLLKMVVGSILLLSAYIAYRFNK</sequence>
<dbReference type="SUPFAM" id="SSF158560">
    <property type="entry name" value="BH3980-like"/>
    <property type="match status" value="1"/>
</dbReference>
<keyword evidence="3" id="KW-1185">Reference proteome</keyword>
<feature type="transmembrane region" description="Helical" evidence="1">
    <location>
        <begin position="88"/>
        <end position="106"/>
    </location>
</feature>
<keyword evidence="1" id="KW-0812">Transmembrane</keyword>
<dbReference type="OrthoDB" id="1655249at2"/>
<dbReference type="PANTHER" id="PTHR41307:SF1">
    <property type="entry name" value="MEMBRANE PROTEIN"/>
    <property type="match status" value="1"/>
</dbReference>
<evidence type="ECO:0000313" key="2">
    <source>
        <dbReference type="EMBL" id="RPF56641.1"/>
    </source>
</evidence>
<evidence type="ECO:0000256" key="1">
    <source>
        <dbReference type="SAM" id="Phobius"/>
    </source>
</evidence>
<dbReference type="Proteomes" id="UP000277108">
    <property type="component" value="Unassembled WGS sequence"/>
</dbReference>
<reference evidence="2 3" key="1">
    <citation type="submission" date="2018-11" db="EMBL/GenBank/DDBJ databases">
        <title>Genomic Encyclopedia of Type Strains, Phase IV (KMG-IV): sequencing the most valuable type-strain genomes for metagenomic binning, comparative biology and taxonomic classification.</title>
        <authorList>
            <person name="Goeker M."/>
        </authorList>
    </citation>
    <scope>NUCLEOTIDE SEQUENCE [LARGE SCALE GENOMIC DNA]</scope>
    <source>
        <strain evidence="2 3">DSM 29158</strain>
    </source>
</reference>